<dbReference type="PANTHER" id="PTHR43725">
    <property type="entry name" value="UDP-GLUCOSE 4-EPIMERASE"/>
    <property type="match status" value="1"/>
</dbReference>
<dbReference type="InterPro" id="IPR005886">
    <property type="entry name" value="UDP_G4E"/>
</dbReference>
<keyword evidence="5 8" id="KW-0520">NAD</keyword>
<dbReference type="PANTHER" id="PTHR43725:SF47">
    <property type="entry name" value="UDP-GLUCOSE 4-EPIMERASE"/>
    <property type="match status" value="1"/>
</dbReference>
<comment type="subunit">
    <text evidence="8">Homodimer.</text>
</comment>
<dbReference type="NCBIfam" id="TIGR01179">
    <property type="entry name" value="galE"/>
    <property type="match status" value="1"/>
</dbReference>
<comment type="similarity">
    <text evidence="8">Belongs to the NAD(P)-dependent epimerase/dehydratase family.</text>
</comment>
<keyword evidence="7 8" id="KW-0413">Isomerase</keyword>
<sequence length="351" mass="38823">MSKGTVLVTGAAGFIGSHTVLQLLEADYDVLALDNFSNSIPQDEGKNNAVSLQRVSELTGKNIKFFQADVLDLPKLEELFEKASFNSIIIFFYFLGKISFNYSLCCFKIWESVAKPLDYYNNNIVGSLNLIKCCQKFNVKEFIFSSSATVYGEPESLPLTEESRVGLGITNPYGQTKFMVERILMDLKRAEQDWKISILRYFNPVGAHPSGLIGEDPQGIPNNLMPYIAKVAVGKLPHLNIFGTNYNTPDGTGVRDYIHIVDLAKAHVSALDNIGKDIPKGSNGEELAEIYNLGTGKGYSVKEMVAALEKASGKKLTVKEVEPRPGDLAILYCDPSLALKKTWMESGIWNR</sequence>
<evidence type="ECO:0000256" key="4">
    <source>
        <dbReference type="ARBA" id="ARBA00004947"/>
    </source>
</evidence>
<dbReference type="Proteomes" id="UP000887563">
    <property type="component" value="Unplaced"/>
</dbReference>
<evidence type="ECO:0000256" key="2">
    <source>
        <dbReference type="ARBA" id="ARBA00000083"/>
    </source>
</evidence>
<comment type="pathway">
    <text evidence="4 8">Carbohydrate metabolism; galactose metabolism.</text>
</comment>
<comment type="cofactor">
    <cofactor evidence="3 8">
        <name>NAD(+)</name>
        <dbReference type="ChEBI" id="CHEBI:57540"/>
    </cofactor>
</comment>
<evidence type="ECO:0000259" key="9">
    <source>
        <dbReference type="Pfam" id="PF01370"/>
    </source>
</evidence>
<evidence type="ECO:0000313" key="10">
    <source>
        <dbReference type="Proteomes" id="UP000887563"/>
    </source>
</evidence>
<evidence type="ECO:0000313" key="11">
    <source>
        <dbReference type="WBParaSite" id="Minc3s01906g27097"/>
    </source>
</evidence>
<evidence type="ECO:0000256" key="3">
    <source>
        <dbReference type="ARBA" id="ARBA00001911"/>
    </source>
</evidence>
<dbReference type="InterPro" id="IPR036291">
    <property type="entry name" value="NAD(P)-bd_dom_sf"/>
</dbReference>
<dbReference type="Gene3D" id="3.40.50.720">
    <property type="entry name" value="NAD(P)-binding Rossmann-like Domain"/>
    <property type="match status" value="1"/>
</dbReference>
<name>A0A914MKA5_MELIC</name>
<reference evidence="11" key="1">
    <citation type="submission" date="2022-11" db="UniProtKB">
        <authorList>
            <consortium name="WormBaseParasite"/>
        </authorList>
    </citation>
    <scope>IDENTIFICATION</scope>
</reference>
<evidence type="ECO:0000256" key="7">
    <source>
        <dbReference type="ARBA" id="ARBA00023235"/>
    </source>
</evidence>
<dbReference type="GO" id="GO:0003978">
    <property type="term" value="F:UDP-glucose 4-epimerase activity"/>
    <property type="evidence" value="ECO:0007669"/>
    <property type="project" value="UniProtKB-UniRule"/>
</dbReference>
<accession>A0A914MKA5</accession>
<dbReference type="Pfam" id="PF01370">
    <property type="entry name" value="Epimerase"/>
    <property type="match status" value="1"/>
</dbReference>
<dbReference type="WBParaSite" id="Minc3s01906g27097">
    <property type="protein sequence ID" value="Minc3s01906g27097"/>
    <property type="gene ID" value="Minc3s01906g27097"/>
</dbReference>
<comment type="catalytic activity">
    <reaction evidence="1">
        <text>UDP-N-acetyl-alpha-D-glucosamine = UDP-N-acetyl-alpha-D-galactosamine</text>
        <dbReference type="Rhea" id="RHEA:20517"/>
        <dbReference type="ChEBI" id="CHEBI:57705"/>
        <dbReference type="ChEBI" id="CHEBI:67138"/>
        <dbReference type="EC" id="5.1.3.7"/>
    </reaction>
</comment>
<organism evidence="10 11">
    <name type="scientific">Meloidogyne incognita</name>
    <name type="common">Southern root-knot nematode worm</name>
    <name type="synonym">Oxyuris incognita</name>
    <dbReference type="NCBI Taxonomy" id="6306"/>
    <lineage>
        <taxon>Eukaryota</taxon>
        <taxon>Metazoa</taxon>
        <taxon>Ecdysozoa</taxon>
        <taxon>Nematoda</taxon>
        <taxon>Chromadorea</taxon>
        <taxon>Rhabditida</taxon>
        <taxon>Tylenchina</taxon>
        <taxon>Tylenchomorpha</taxon>
        <taxon>Tylenchoidea</taxon>
        <taxon>Meloidogynidae</taxon>
        <taxon>Meloidogyninae</taxon>
        <taxon>Meloidogyne</taxon>
        <taxon>Meloidogyne incognita group</taxon>
    </lineage>
</organism>
<keyword evidence="10" id="KW-1185">Reference proteome</keyword>
<dbReference type="CDD" id="cd05247">
    <property type="entry name" value="UDP_G4E_1_SDR_e"/>
    <property type="match status" value="1"/>
</dbReference>
<dbReference type="AlphaFoldDB" id="A0A914MKA5"/>
<keyword evidence="8" id="KW-0119">Carbohydrate metabolism</keyword>
<evidence type="ECO:0000256" key="8">
    <source>
        <dbReference type="RuleBase" id="RU366046"/>
    </source>
</evidence>
<dbReference type="InterPro" id="IPR001509">
    <property type="entry name" value="Epimerase_deHydtase"/>
</dbReference>
<protein>
    <recommendedName>
        <fullName evidence="8">UDP-glucose 4-epimerase</fullName>
        <ecNumber evidence="8">5.1.3.2</ecNumber>
    </recommendedName>
</protein>
<evidence type="ECO:0000256" key="5">
    <source>
        <dbReference type="ARBA" id="ARBA00023027"/>
    </source>
</evidence>
<keyword evidence="6" id="KW-0299">Galactose metabolism</keyword>
<dbReference type="Gene3D" id="3.90.25.10">
    <property type="entry name" value="UDP-galactose 4-epimerase, domain 1"/>
    <property type="match status" value="1"/>
</dbReference>
<comment type="catalytic activity">
    <reaction evidence="2 8">
        <text>UDP-alpha-D-glucose = UDP-alpha-D-galactose</text>
        <dbReference type="Rhea" id="RHEA:22168"/>
        <dbReference type="ChEBI" id="CHEBI:58885"/>
        <dbReference type="ChEBI" id="CHEBI:66914"/>
        <dbReference type="EC" id="5.1.3.2"/>
    </reaction>
</comment>
<feature type="domain" description="NAD-dependent epimerase/dehydratase" evidence="9">
    <location>
        <begin position="6"/>
        <end position="276"/>
    </location>
</feature>
<dbReference type="GO" id="GO:0033499">
    <property type="term" value="P:galactose catabolic process via UDP-galactose, Leloir pathway"/>
    <property type="evidence" value="ECO:0007669"/>
    <property type="project" value="TreeGrafter"/>
</dbReference>
<dbReference type="GO" id="GO:0003974">
    <property type="term" value="F:UDP-N-acetylglucosamine 4-epimerase activity"/>
    <property type="evidence" value="ECO:0007669"/>
    <property type="project" value="UniProtKB-EC"/>
</dbReference>
<proteinExistence type="inferred from homology"/>
<dbReference type="EC" id="5.1.3.2" evidence="8"/>
<evidence type="ECO:0000256" key="6">
    <source>
        <dbReference type="ARBA" id="ARBA00023144"/>
    </source>
</evidence>
<evidence type="ECO:0000256" key="1">
    <source>
        <dbReference type="ARBA" id="ARBA00000014"/>
    </source>
</evidence>
<dbReference type="SUPFAM" id="SSF51735">
    <property type="entry name" value="NAD(P)-binding Rossmann-fold domains"/>
    <property type="match status" value="1"/>
</dbReference>
<dbReference type="GO" id="GO:0005829">
    <property type="term" value="C:cytosol"/>
    <property type="evidence" value="ECO:0007669"/>
    <property type="project" value="TreeGrafter"/>
</dbReference>